<evidence type="ECO:0000313" key="9">
    <source>
        <dbReference type="EMBL" id="ORX41498.1"/>
    </source>
</evidence>
<keyword evidence="3 5" id="KW-0195">Cyclin</keyword>
<dbReference type="Pfam" id="PF00134">
    <property type="entry name" value="Cyclin_N"/>
    <property type="match status" value="1"/>
</dbReference>
<dbReference type="InterPro" id="IPR046965">
    <property type="entry name" value="Cyclin_A/B-like"/>
</dbReference>
<dbReference type="InterPro" id="IPR036915">
    <property type="entry name" value="Cyclin-like_sf"/>
</dbReference>
<reference evidence="9 10" key="2">
    <citation type="submission" date="2016-08" db="EMBL/GenBank/DDBJ databases">
        <title>Pervasive Adenine N6-methylation of Active Genes in Fungi.</title>
        <authorList>
            <consortium name="DOE Joint Genome Institute"/>
            <person name="Mondo S.J."/>
            <person name="Dannebaum R.O."/>
            <person name="Kuo R.C."/>
            <person name="Labutti K."/>
            <person name="Haridas S."/>
            <person name="Kuo A."/>
            <person name="Salamov A."/>
            <person name="Ahrendt S.R."/>
            <person name="Lipzen A."/>
            <person name="Sullivan W."/>
            <person name="Andreopoulos W.B."/>
            <person name="Clum A."/>
            <person name="Lindquist E."/>
            <person name="Daum C."/>
            <person name="Ramamoorthy G.K."/>
            <person name="Gryganskyi A."/>
            <person name="Culley D."/>
            <person name="Magnuson J.K."/>
            <person name="James T.Y."/>
            <person name="O'Malley M.A."/>
            <person name="Stajich J.E."/>
            <person name="Spatafora J.W."/>
            <person name="Visel A."/>
            <person name="Grigoriev I.V."/>
        </authorList>
    </citation>
    <scope>NUCLEOTIDE SEQUENCE [LARGE SCALE GENOMIC DNA]</scope>
    <source>
        <strain evidence="10">finn</strain>
    </source>
</reference>
<feature type="region of interest" description="Disordered" evidence="6">
    <location>
        <begin position="102"/>
        <end position="125"/>
    </location>
</feature>
<feature type="domain" description="Cyclin C-terminal" evidence="8">
    <location>
        <begin position="276"/>
        <end position="392"/>
    </location>
</feature>
<evidence type="ECO:0000256" key="2">
    <source>
        <dbReference type="ARBA" id="ARBA00022618"/>
    </source>
</evidence>
<evidence type="ECO:0000256" key="1">
    <source>
        <dbReference type="ARBA" id="ARBA00006955"/>
    </source>
</evidence>
<gene>
    <name evidence="9" type="ORF">BCR36DRAFT_311133</name>
</gene>
<evidence type="ECO:0000313" key="10">
    <source>
        <dbReference type="Proteomes" id="UP000193719"/>
    </source>
</evidence>
<dbReference type="GO" id="GO:0044772">
    <property type="term" value="P:mitotic cell cycle phase transition"/>
    <property type="evidence" value="ECO:0007669"/>
    <property type="project" value="InterPro"/>
</dbReference>
<dbReference type="SMART" id="SM01332">
    <property type="entry name" value="Cyclin_C"/>
    <property type="match status" value="1"/>
</dbReference>
<proteinExistence type="inferred from homology"/>
<dbReference type="EMBL" id="MCFH01000086">
    <property type="protein sequence ID" value="ORX41498.1"/>
    <property type="molecule type" value="Genomic_DNA"/>
</dbReference>
<dbReference type="FunFam" id="1.10.472.10:FF:000005">
    <property type="entry name" value="G2/mitotic-specific cyclin B"/>
    <property type="match status" value="1"/>
</dbReference>
<dbReference type="PANTHER" id="PTHR10177">
    <property type="entry name" value="CYCLINS"/>
    <property type="match status" value="1"/>
</dbReference>
<dbReference type="PIRSF" id="PIRSF001771">
    <property type="entry name" value="Cyclin_A_B_D_E"/>
    <property type="match status" value="1"/>
</dbReference>
<evidence type="ECO:0000256" key="6">
    <source>
        <dbReference type="SAM" id="MobiDB-lite"/>
    </source>
</evidence>
<evidence type="ECO:0000256" key="3">
    <source>
        <dbReference type="ARBA" id="ARBA00023127"/>
    </source>
</evidence>
<feature type="compositionally biased region" description="Basic and acidic residues" evidence="6">
    <location>
        <begin position="1"/>
        <end position="14"/>
    </location>
</feature>
<feature type="region of interest" description="Disordered" evidence="6">
    <location>
        <begin position="1"/>
        <end position="85"/>
    </location>
</feature>
<dbReference type="InterPro" id="IPR006671">
    <property type="entry name" value="Cyclin_N"/>
</dbReference>
<dbReference type="STRING" id="1754191.A0A1Y1UV46"/>
<evidence type="ECO:0000256" key="5">
    <source>
        <dbReference type="RuleBase" id="RU000383"/>
    </source>
</evidence>
<dbReference type="Pfam" id="PF02984">
    <property type="entry name" value="Cyclin_C"/>
    <property type="match status" value="1"/>
</dbReference>
<dbReference type="OrthoDB" id="5590282at2759"/>
<keyword evidence="4" id="KW-0131">Cell cycle</keyword>
<dbReference type="InterPro" id="IPR039361">
    <property type="entry name" value="Cyclin"/>
</dbReference>
<evidence type="ECO:0000256" key="4">
    <source>
        <dbReference type="ARBA" id="ARBA00023306"/>
    </source>
</evidence>
<dbReference type="InterPro" id="IPR004367">
    <property type="entry name" value="Cyclin_C-dom"/>
</dbReference>
<accession>A0A1Y1UV46</accession>
<dbReference type="SUPFAM" id="SSF47954">
    <property type="entry name" value="Cyclin-like"/>
    <property type="match status" value="2"/>
</dbReference>
<dbReference type="AlphaFoldDB" id="A0A1Y1UV46"/>
<name>A0A1Y1UV46_9FUNG</name>
<dbReference type="Gene3D" id="1.10.472.10">
    <property type="entry name" value="Cyclin-like"/>
    <property type="match status" value="2"/>
</dbReference>
<comment type="caution">
    <text evidence="9">The sequence shown here is derived from an EMBL/GenBank/DDBJ whole genome shotgun (WGS) entry which is preliminary data.</text>
</comment>
<dbReference type="Proteomes" id="UP000193719">
    <property type="component" value="Unassembled WGS sequence"/>
</dbReference>
<dbReference type="SMART" id="SM00385">
    <property type="entry name" value="CYCLIN"/>
    <property type="match status" value="2"/>
</dbReference>
<dbReference type="GO" id="GO:0051301">
    <property type="term" value="P:cell division"/>
    <property type="evidence" value="ECO:0007669"/>
    <property type="project" value="UniProtKB-KW"/>
</dbReference>
<feature type="domain" description="Cyclin-like" evidence="7">
    <location>
        <begin position="183"/>
        <end position="267"/>
    </location>
</feature>
<sequence length="406" mass="47414">MKNIKIEKNNDNNNKDNLSLSKVTSEKAVNNDTNEDSLAEITSSIDKTTIKSSQEAPESKSSKNKEDENKKLENENKETEIKEENETIERRKSIFEEEIEKAKAREEADSNNNEVEEEYPEKAKEDWDDLDAEDEFDPIMVSEYVNDIFVYLREKELTTKPDPDYIENINKELSWKMRTSLVDWIIQLHYAFKFCLETLYLTINIVDRFLSVRLVPSAHLPLVGIAALFIAAKYEEIIVPSVEQVLKAANNCNTPEEVFIVERCILRELEFDLNYPSPLNFLRRISKADDYEMFGRTLSKFFMELSLLNNKFLNYLPSKITAASMYLSRIMLDRQEWTPNLRHYSGYHEDELKECVSLLIQSLASPPKKWNRSVLDKYALPKFGKVSLFARQWLKRNIDKAEDLIV</sequence>
<feature type="compositionally biased region" description="Low complexity" evidence="6">
    <location>
        <begin position="41"/>
        <end position="53"/>
    </location>
</feature>
<keyword evidence="10" id="KW-1185">Reference proteome</keyword>
<evidence type="ECO:0000259" key="8">
    <source>
        <dbReference type="SMART" id="SM01332"/>
    </source>
</evidence>
<feature type="domain" description="Cyclin-like" evidence="7">
    <location>
        <begin position="280"/>
        <end position="361"/>
    </location>
</feature>
<dbReference type="GO" id="GO:0016538">
    <property type="term" value="F:cyclin-dependent protein serine/threonine kinase regulator activity"/>
    <property type="evidence" value="ECO:0007669"/>
    <property type="project" value="InterPro"/>
</dbReference>
<evidence type="ECO:0000259" key="7">
    <source>
        <dbReference type="SMART" id="SM00385"/>
    </source>
</evidence>
<comment type="similarity">
    <text evidence="1">Belongs to the cyclin family. Cyclin AB subfamily.</text>
</comment>
<dbReference type="InterPro" id="IPR013763">
    <property type="entry name" value="Cyclin-like_dom"/>
</dbReference>
<feature type="compositionally biased region" description="Basic and acidic residues" evidence="6">
    <location>
        <begin position="57"/>
        <end position="85"/>
    </location>
</feature>
<keyword evidence="2" id="KW-0132">Cell division</keyword>
<reference evidence="9 10" key="1">
    <citation type="submission" date="2016-08" db="EMBL/GenBank/DDBJ databases">
        <title>Genomes of anaerobic fungi encode conserved fungal cellulosomes for biomass hydrolysis.</title>
        <authorList>
            <consortium name="DOE Joint Genome Institute"/>
            <person name="Haitjema C.H."/>
            <person name="Gilmore S.P."/>
            <person name="Henske J.K."/>
            <person name="Solomon K.V."/>
            <person name="De Groot R."/>
            <person name="Kuo A."/>
            <person name="Mondo S.J."/>
            <person name="Salamov A.A."/>
            <person name="Labutti K."/>
            <person name="Zhao Z."/>
            <person name="Chiniquy J."/>
            <person name="Barry K."/>
            <person name="Brewer H.M."/>
            <person name="Purvine S.O."/>
            <person name="Wright A.T."/>
            <person name="Boxma B."/>
            <person name="Van Alen T."/>
            <person name="Hackstein J.H."/>
            <person name="Baker S.E."/>
            <person name="Grigoriev I.V."/>
            <person name="O'Malley M.A."/>
        </authorList>
    </citation>
    <scope>NUCLEOTIDE SEQUENCE [LARGE SCALE GENOMIC DNA]</scope>
    <source>
        <strain evidence="10">finn</strain>
    </source>
</reference>
<dbReference type="InterPro" id="IPR048258">
    <property type="entry name" value="Cyclins_cyclin-box"/>
</dbReference>
<dbReference type="CDD" id="cd20512">
    <property type="entry name" value="CYCLIN_CLBs_yeast_rpt2"/>
    <property type="match status" value="1"/>
</dbReference>
<organism evidence="9 10">
    <name type="scientific">Piromyces finnis</name>
    <dbReference type="NCBI Taxonomy" id="1754191"/>
    <lineage>
        <taxon>Eukaryota</taxon>
        <taxon>Fungi</taxon>
        <taxon>Fungi incertae sedis</taxon>
        <taxon>Chytridiomycota</taxon>
        <taxon>Chytridiomycota incertae sedis</taxon>
        <taxon>Neocallimastigomycetes</taxon>
        <taxon>Neocallimastigales</taxon>
        <taxon>Neocallimastigaceae</taxon>
        <taxon>Piromyces</taxon>
    </lineage>
</organism>
<protein>
    <submittedName>
        <fullName evidence="9">A/B/D/E cyclin</fullName>
    </submittedName>
</protein>
<dbReference type="PROSITE" id="PS00292">
    <property type="entry name" value="CYCLINS"/>
    <property type="match status" value="1"/>
</dbReference>